<protein>
    <submittedName>
        <fullName evidence="7">Energy-coupling factor transporter transmembrane protein EcfT</fullName>
    </submittedName>
</protein>
<dbReference type="Pfam" id="PF02361">
    <property type="entry name" value="CbiQ"/>
    <property type="match status" value="1"/>
</dbReference>
<keyword evidence="2" id="KW-1003">Cell membrane</keyword>
<dbReference type="GO" id="GO:0005886">
    <property type="term" value="C:plasma membrane"/>
    <property type="evidence" value="ECO:0007669"/>
    <property type="project" value="UniProtKB-ARBA"/>
</dbReference>
<dbReference type="RefSeq" id="WP_187533375.1">
    <property type="nucleotide sequence ID" value="NZ_CP060715.1"/>
</dbReference>
<dbReference type="PANTHER" id="PTHR34857:SF2">
    <property type="entry name" value="SLL0384 PROTEIN"/>
    <property type="match status" value="1"/>
</dbReference>
<feature type="transmembrane region" description="Helical" evidence="6">
    <location>
        <begin position="62"/>
        <end position="80"/>
    </location>
</feature>
<dbReference type="PANTHER" id="PTHR34857">
    <property type="entry name" value="SLL0384 PROTEIN"/>
    <property type="match status" value="1"/>
</dbReference>
<dbReference type="KEGG" id="eio:H9L01_07675"/>
<evidence type="ECO:0000256" key="6">
    <source>
        <dbReference type="SAM" id="Phobius"/>
    </source>
</evidence>
<dbReference type="InterPro" id="IPR003339">
    <property type="entry name" value="ABC/ECF_trnsptr_transmembrane"/>
</dbReference>
<comment type="subcellular location">
    <subcellularLocation>
        <location evidence="1">Membrane</location>
        <topology evidence="1">Multi-pass membrane protein</topology>
    </subcellularLocation>
</comment>
<dbReference type="Proteomes" id="UP000515928">
    <property type="component" value="Chromosome"/>
</dbReference>
<accession>A0A7G9RXB8</accession>
<feature type="transmembrane region" description="Helical" evidence="6">
    <location>
        <begin position="21"/>
        <end position="42"/>
    </location>
</feature>
<dbReference type="AlphaFoldDB" id="A0A7G9RXB8"/>
<proteinExistence type="predicted"/>
<name>A0A7G9RXB8_9FIRM</name>
<feature type="transmembrane region" description="Helical" evidence="6">
    <location>
        <begin position="101"/>
        <end position="117"/>
    </location>
</feature>
<gene>
    <name evidence="7" type="ORF">H9L01_07675</name>
</gene>
<evidence type="ECO:0000313" key="8">
    <source>
        <dbReference type="Proteomes" id="UP000515928"/>
    </source>
</evidence>
<evidence type="ECO:0000313" key="7">
    <source>
        <dbReference type="EMBL" id="QNN60243.1"/>
    </source>
</evidence>
<keyword evidence="3 6" id="KW-0812">Transmembrane</keyword>
<evidence type="ECO:0000256" key="4">
    <source>
        <dbReference type="ARBA" id="ARBA00022989"/>
    </source>
</evidence>
<dbReference type="EMBL" id="CP060715">
    <property type="protein sequence ID" value="QNN60243.1"/>
    <property type="molecule type" value="Genomic_DNA"/>
</dbReference>
<dbReference type="CDD" id="cd16914">
    <property type="entry name" value="EcfT"/>
    <property type="match status" value="1"/>
</dbReference>
<keyword evidence="5 6" id="KW-0472">Membrane</keyword>
<sequence length="168" mass="19360">MTAMLFSQQSSDVVTQSHAIVNYDYALMIATRVLLFANLGMLFSCTTDNLEFVYSLRDQLKLPNVFVYGILATFNLLPLIKDEAKKNYASFQARGQKTWRFSSKVLTPLFIKTILYSDQITLAMRSKGFDEEGQRSEYTKIEVAPKDWIWAVSFSLFLIISTFYITKR</sequence>
<evidence type="ECO:0000256" key="1">
    <source>
        <dbReference type="ARBA" id="ARBA00004141"/>
    </source>
</evidence>
<keyword evidence="4 6" id="KW-1133">Transmembrane helix</keyword>
<reference evidence="7 8" key="1">
    <citation type="submission" date="2020-08" db="EMBL/GenBank/DDBJ databases">
        <title>Genome sequence of Erysipelothrix inopinata DSM 15511T.</title>
        <authorList>
            <person name="Hyun D.-W."/>
            <person name="Bae J.-W."/>
        </authorList>
    </citation>
    <scope>NUCLEOTIDE SEQUENCE [LARGE SCALE GENOMIC DNA]</scope>
    <source>
        <strain evidence="7 8">DSM 15511</strain>
    </source>
</reference>
<keyword evidence="8" id="KW-1185">Reference proteome</keyword>
<organism evidence="7 8">
    <name type="scientific">Erysipelothrix inopinata</name>
    <dbReference type="NCBI Taxonomy" id="225084"/>
    <lineage>
        <taxon>Bacteria</taxon>
        <taxon>Bacillati</taxon>
        <taxon>Bacillota</taxon>
        <taxon>Erysipelotrichia</taxon>
        <taxon>Erysipelotrichales</taxon>
        <taxon>Erysipelotrichaceae</taxon>
        <taxon>Erysipelothrix</taxon>
    </lineage>
</organism>
<dbReference type="InterPro" id="IPR051611">
    <property type="entry name" value="ECF_transporter_component"/>
</dbReference>
<evidence type="ECO:0000256" key="5">
    <source>
        <dbReference type="ARBA" id="ARBA00023136"/>
    </source>
</evidence>
<evidence type="ECO:0000256" key="2">
    <source>
        <dbReference type="ARBA" id="ARBA00022475"/>
    </source>
</evidence>
<evidence type="ECO:0000256" key="3">
    <source>
        <dbReference type="ARBA" id="ARBA00022692"/>
    </source>
</evidence>
<feature type="transmembrane region" description="Helical" evidence="6">
    <location>
        <begin position="148"/>
        <end position="166"/>
    </location>
</feature>